<feature type="transmembrane region" description="Helical" evidence="6">
    <location>
        <begin position="54"/>
        <end position="83"/>
    </location>
</feature>
<keyword evidence="4 6" id="KW-1133">Transmembrane helix</keyword>
<feature type="transmembrane region" description="Helical" evidence="6">
    <location>
        <begin position="215"/>
        <end position="234"/>
    </location>
</feature>
<dbReference type="EMBL" id="JAPWDV010000001">
    <property type="protein sequence ID" value="KAJ6222515.1"/>
    <property type="molecule type" value="Genomic_DNA"/>
</dbReference>
<comment type="similarity">
    <text evidence="2">Belongs to the EI24 family.</text>
</comment>
<dbReference type="Pfam" id="PF07264">
    <property type="entry name" value="EI24"/>
    <property type="match status" value="1"/>
</dbReference>
<evidence type="ECO:0000256" key="6">
    <source>
        <dbReference type="SAM" id="Phobius"/>
    </source>
</evidence>
<feature type="transmembrane region" description="Helical" evidence="6">
    <location>
        <begin position="176"/>
        <end position="194"/>
    </location>
</feature>
<dbReference type="PANTHER" id="PTHR21389:SF0">
    <property type="entry name" value="ETOPOSIDE-INDUCED PROTEIN 2.4 HOMOLOG"/>
    <property type="match status" value="1"/>
</dbReference>
<organism evidence="7 8">
    <name type="scientific">Blomia tropicalis</name>
    <name type="common">Mite</name>
    <dbReference type="NCBI Taxonomy" id="40697"/>
    <lineage>
        <taxon>Eukaryota</taxon>
        <taxon>Metazoa</taxon>
        <taxon>Ecdysozoa</taxon>
        <taxon>Arthropoda</taxon>
        <taxon>Chelicerata</taxon>
        <taxon>Arachnida</taxon>
        <taxon>Acari</taxon>
        <taxon>Acariformes</taxon>
        <taxon>Sarcoptiformes</taxon>
        <taxon>Astigmata</taxon>
        <taxon>Glycyphagoidea</taxon>
        <taxon>Echimyopodidae</taxon>
        <taxon>Blomia</taxon>
    </lineage>
</organism>
<dbReference type="AlphaFoldDB" id="A0A9Q0MFC3"/>
<name>A0A9Q0MFC3_BLOTA</name>
<evidence type="ECO:0000256" key="4">
    <source>
        <dbReference type="ARBA" id="ARBA00022989"/>
    </source>
</evidence>
<dbReference type="GO" id="GO:0016020">
    <property type="term" value="C:membrane"/>
    <property type="evidence" value="ECO:0007669"/>
    <property type="project" value="UniProtKB-SubCell"/>
</dbReference>
<keyword evidence="3 6" id="KW-0812">Transmembrane</keyword>
<comment type="subcellular location">
    <subcellularLocation>
        <location evidence="1">Membrane</location>
        <topology evidence="1">Multi-pass membrane protein</topology>
    </subcellularLocation>
</comment>
<evidence type="ECO:0000313" key="8">
    <source>
        <dbReference type="Proteomes" id="UP001142055"/>
    </source>
</evidence>
<feature type="transmembrane region" description="Helical" evidence="6">
    <location>
        <begin position="146"/>
        <end position="170"/>
    </location>
</feature>
<evidence type="ECO:0000256" key="1">
    <source>
        <dbReference type="ARBA" id="ARBA00004141"/>
    </source>
</evidence>
<evidence type="ECO:0000256" key="3">
    <source>
        <dbReference type="ARBA" id="ARBA00022692"/>
    </source>
</evidence>
<evidence type="ECO:0000313" key="7">
    <source>
        <dbReference type="EMBL" id="KAJ6222515.1"/>
    </source>
</evidence>
<evidence type="ECO:0008006" key="9">
    <source>
        <dbReference type="Google" id="ProtNLM"/>
    </source>
</evidence>
<feature type="transmembrane region" description="Helical" evidence="6">
    <location>
        <begin position="240"/>
        <end position="258"/>
    </location>
</feature>
<dbReference type="OMA" id="WITRNIF"/>
<protein>
    <recommendedName>
        <fullName evidence="9">Etoposide-induced protein 2.4 homolog</fullName>
    </recommendedName>
</protein>
<feature type="transmembrane region" description="Helical" evidence="6">
    <location>
        <begin position="103"/>
        <end position="125"/>
    </location>
</feature>
<dbReference type="Proteomes" id="UP001142055">
    <property type="component" value="Chromosome 1"/>
</dbReference>
<gene>
    <name evidence="7" type="ORF">RDWZM_001060</name>
</gene>
<keyword evidence="5 6" id="KW-0472">Membrane</keyword>
<dbReference type="PANTHER" id="PTHR21389">
    <property type="entry name" value="P53 INDUCED PROTEIN"/>
    <property type="match status" value="1"/>
</dbReference>
<dbReference type="GO" id="GO:0005783">
    <property type="term" value="C:endoplasmic reticulum"/>
    <property type="evidence" value="ECO:0007669"/>
    <property type="project" value="TreeGrafter"/>
</dbReference>
<dbReference type="GO" id="GO:0016236">
    <property type="term" value="P:macroautophagy"/>
    <property type="evidence" value="ECO:0007669"/>
    <property type="project" value="TreeGrafter"/>
</dbReference>
<evidence type="ECO:0000256" key="5">
    <source>
        <dbReference type="ARBA" id="ARBA00023136"/>
    </source>
</evidence>
<sequence length="266" mass="30944">MENLRVIIVCFKDGICDSIVLAINVITSVVKQWRHPQYTNFHNLQNLLKRIRQCCFLSGLLMLSLLMFNYILLELLYLTVTFIFGSQDSAGSTWSYLEPTLSILFKTLWVVPLILLSRAITVLWFQDIADNSFKGRQQPFRSISQLIADTLFGILIQFLFLIQANLSYLLCPIESIGQIISILQYSLLYSLYSFEYKWFSMGWELHRRLYNIERMWPYFSGFGLPLALATHMMPNYFSQTALFSLLFPLFILTANEAGETRTTNKM</sequence>
<evidence type="ECO:0000256" key="2">
    <source>
        <dbReference type="ARBA" id="ARBA00010970"/>
    </source>
</evidence>
<proteinExistence type="inferred from homology"/>
<comment type="caution">
    <text evidence="7">The sequence shown here is derived from an EMBL/GenBank/DDBJ whole genome shotgun (WGS) entry which is preliminary data.</text>
</comment>
<accession>A0A9Q0MFC3</accession>
<dbReference type="InterPro" id="IPR059112">
    <property type="entry name" value="CysZ/EI24"/>
</dbReference>
<keyword evidence="8" id="KW-1185">Reference proteome</keyword>
<reference evidence="7" key="1">
    <citation type="submission" date="2022-12" db="EMBL/GenBank/DDBJ databases">
        <title>Genome assemblies of Blomia tropicalis.</title>
        <authorList>
            <person name="Cui Y."/>
        </authorList>
    </citation>
    <scope>NUCLEOTIDE SEQUENCE</scope>
    <source>
        <tissue evidence="7">Adult mites</tissue>
    </source>
</reference>